<evidence type="ECO:0000313" key="3">
    <source>
        <dbReference type="Proteomes" id="UP001523565"/>
    </source>
</evidence>
<comment type="caution">
    <text evidence="2">The sequence shown here is derived from an EMBL/GenBank/DDBJ whole genome shotgun (WGS) entry which is preliminary data.</text>
</comment>
<accession>A0ABT1EIE1</accession>
<sequence length="813" mass="91231">MKNVKKKLINGGIIMATFILAVIVFSAIINRGSDKQVSDMSEPSLPQIAFATKEYQVNQISGYTKAMDLQAMRDVMTPVYAGKLRVKLLPYENTLTKLKYSIYTRNGEEELESAEIKNPGEEESLDLSSEGLLEEERIMKIQLFTQADEPINFYTRLVDGESNRAEECIAYAQSFHEAAITGENSEIVTATISPDYRVDNSSFAHVTAANSYENVSWGDLAPQVEGKVNCVVTEIRANYTCVRLEYRVITAGEEAETDLYNVEEFMKVRYSDTGGQLVYYDRTMTQVFDITEPVLNAKGILLGITPGDIPYLATKDGEEATFVQAGTVWSYSRERDEIARVFSFSDSTNYDPRSSRGNHQIKLLNIDTKGNTTFGVYGYMNRGPHEGEVGAAIYYYNVAKNAVEEKIFITSDQSYGNVALELDQLVYYSETSNAFYVIVGGSLYQVDLEKSEKAKKVLVSGLTEGSYVTAPASKRIAYRNPKDESELIILNLESGEEQRLKSEGEECQIPLGFVNNDFVVGYAREADRGKTTLGEEIEPMYQVKIVDAKGKEIKEYTQENIYITEALIENNMITLKRVSQTDGSFQSIGEDYIVNNEEQEEAKIIPEYYVTKYKGLQWRLTYTGGIARKEPELLTPKQLTQGKPFVVSFAKEKSEKAEQSSYYVYGNGRLKGKYKEVGAAIVAAEGYSGLVINDRLQYVWERGNRYLIYTITSEPELLKKMRSQLSTDQSPLEALDELEGYGAINYTGAKLSQLLYCINRDRAIVAITADNSKLIIYGYDEENAQYIEVSSGETKTLPQAAIDQMTIAYLGII</sequence>
<reference evidence="2 3" key="1">
    <citation type="journal article" date="2022" name="Genome Biol. Evol.">
        <title>Host diet, physiology and behaviors set the stage for Lachnospiraceae cladogenesis.</title>
        <authorList>
            <person name="Vera-Ponce De Leon A."/>
            <person name="Schneider M."/>
            <person name="Jahnes B.C."/>
            <person name="Sadowski V."/>
            <person name="Camuy-Velez L.A."/>
            <person name="Duan J."/>
            <person name="Sabree Z.L."/>
        </authorList>
    </citation>
    <scope>NUCLEOTIDE SEQUENCE [LARGE SCALE GENOMIC DNA]</scope>
    <source>
        <strain evidence="2 3">PAL227</strain>
    </source>
</reference>
<dbReference type="SUPFAM" id="SSF69304">
    <property type="entry name" value="Tricorn protease N-terminal domain"/>
    <property type="match status" value="1"/>
</dbReference>
<gene>
    <name evidence="2" type="ORF">NK118_09455</name>
</gene>
<keyword evidence="1" id="KW-0472">Membrane</keyword>
<dbReference type="EMBL" id="JAMZFV010000013">
    <property type="protein sequence ID" value="MCP1110474.1"/>
    <property type="molecule type" value="Genomic_DNA"/>
</dbReference>
<evidence type="ECO:0000256" key="1">
    <source>
        <dbReference type="SAM" id="Phobius"/>
    </source>
</evidence>
<proteinExistence type="predicted"/>
<dbReference type="RefSeq" id="WP_262069354.1">
    <property type="nucleotide sequence ID" value="NZ_JAMXOC010000013.1"/>
</dbReference>
<keyword evidence="1" id="KW-1133">Transmembrane helix</keyword>
<evidence type="ECO:0000313" key="2">
    <source>
        <dbReference type="EMBL" id="MCP1110474.1"/>
    </source>
</evidence>
<protein>
    <submittedName>
        <fullName evidence="2">Uncharacterized protein</fullName>
    </submittedName>
</protein>
<organism evidence="2 3">
    <name type="scientific">Ohessyouella blattaphilus</name>
    <dbReference type="NCBI Taxonomy" id="2949333"/>
    <lineage>
        <taxon>Bacteria</taxon>
        <taxon>Bacillati</taxon>
        <taxon>Bacillota</taxon>
        <taxon>Clostridia</taxon>
        <taxon>Lachnospirales</taxon>
        <taxon>Lachnospiraceae</taxon>
        <taxon>Ohessyouella</taxon>
    </lineage>
</organism>
<name>A0ABT1EIE1_9FIRM</name>
<keyword evidence="1" id="KW-0812">Transmembrane</keyword>
<dbReference type="Proteomes" id="UP001523565">
    <property type="component" value="Unassembled WGS sequence"/>
</dbReference>
<keyword evidence="3" id="KW-1185">Reference proteome</keyword>
<feature type="transmembrane region" description="Helical" evidence="1">
    <location>
        <begin position="12"/>
        <end position="29"/>
    </location>
</feature>